<dbReference type="Proteomes" id="UP001396334">
    <property type="component" value="Unassembled WGS sequence"/>
</dbReference>
<evidence type="ECO:0008006" key="3">
    <source>
        <dbReference type="Google" id="ProtNLM"/>
    </source>
</evidence>
<name>A0ABR2S175_9ROSI</name>
<keyword evidence="2" id="KW-1185">Reference proteome</keyword>
<dbReference type="CDD" id="cd00590">
    <property type="entry name" value="RRM_SF"/>
    <property type="match status" value="1"/>
</dbReference>
<organism evidence="1 2">
    <name type="scientific">Hibiscus sabdariffa</name>
    <name type="common">roselle</name>
    <dbReference type="NCBI Taxonomy" id="183260"/>
    <lineage>
        <taxon>Eukaryota</taxon>
        <taxon>Viridiplantae</taxon>
        <taxon>Streptophyta</taxon>
        <taxon>Embryophyta</taxon>
        <taxon>Tracheophyta</taxon>
        <taxon>Spermatophyta</taxon>
        <taxon>Magnoliopsida</taxon>
        <taxon>eudicotyledons</taxon>
        <taxon>Gunneridae</taxon>
        <taxon>Pentapetalae</taxon>
        <taxon>rosids</taxon>
        <taxon>malvids</taxon>
        <taxon>Malvales</taxon>
        <taxon>Malvaceae</taxon>
        <taxon>Malvoideae</taxon>
        <taxon>Hibiscus</taxon>
    </lineage>
</organism>
<gene>
    <name evidence="1" type="ORF">V6N11_034050</name>
</gene>
<comment type="caution">
    <text evidence="1">The sequence shown here is derived from an EMBL/GenBank/DDBJ whole genome shotgun (WGS) entry which is preliminary data.</text>
</comment>
<proteinExistence type="predicted"/>
<dbReference type="SUPFAM" id="SSF54928">
    <property type="entry name" value="RNA-binding domain, RBD"/>
    <property type="match status" value="1"/>
</dbReference>
<protein>
    <recommendedName>
        <fullName evidence="3">RRM domain-containing protein</fullName>
    </recommendedName>
</protein>
<dbReference type="EMBL" id="JBBPBN010000018">
    <property type="protein sequence ID" value="KAK9019008.1"/>
    <property type="molecule type" value="Genomic_DNA"/>
</dbReference>
<sequence>MTRSRRYKKTTFAFIRFRGEEEAKRAVENGSGRRMDGFHIIIYNVRSDNECPEKAIKKAHVERQCFKNRDFISYKEALMGVGKQRSENMLGEARNKAHERINDLVETTVWVKESKIA</sequence>
<evidence type="ECO:0000313" key="1">
    <source>
        <dbReference type="EMBL" id="KAK9019008.1"/>
    </source>
</evidence>
<reference evidence="1 2" key="1">
    <citation type="journal article" date="2024" name="G3 (Bethesda)">
        <title>Genome assembly of Hibiscus sabdariffa L. provides insights into metabolisms of medicinal natural products.</title>
        <authorList>
            <person name="Kim T."/>
        </authorList>
    </citation>
    <scope>NUCLEOTIDE SEQUENCE [LARGE SCALE GENOMIC DNA]</scope>
    <source>
        <strain evidence="1">TK-2024</strain>
        <tissue evidence="1">Old leaves</tissue>
    </source>
</reference>
<evidence type="ECO:0000313" key="2">
    <source>
        <dbReference type="Proteomes" id="UP001396334"/>
    </source>
</evidence>
<accession>A0ABR2S175</accession>
<dbReference type="InterPro" id="IPR035979">
    <property type="entry name" value="RBD_domain_sf"/>
</dbReference>